<name>A0A0F9HH34_9ZZZZ</name>
<dbReference type="EMBL" id="LAZR01016919">
    <property type="protein sequence ID" value="KKM02477.1"/>
    <property type="molecule type" value="Genomic_DNA"/>
</dbReference>
<dbReference type="InterPro" id="IPR027417">
    <property type="entry name" value="P-loop_NTPase"/>
</dbReference>
<organism evidence="1">
    <name type="scientific">marine sediment metagenome</name>
    <dbReference type="NCBI Taxonomy" id="412755"/>
    <lineage>
        <taxon>unclassified sequences</taxon>
        <taxon>metagenomes</taxon>
        <taxon>ecological metagenomes</taxon>
    </lineage>
</organism>
<proteinExistence type="predicted"/>
<evidence type="ECO:0000313" key="1">
    <source>
        <dbReference type="EMBL" id="KKM02477.1"/>
    </source>
</evidence>
<sequence length="119" mass="13807">RRIFIDAIRTTRKYGLGWMFISQTLSSLDYEIINQIRIFIFGFGLAWGNELRALREIIGGNREAIRLYQNFRDPQSGLGKKEYPFMTIGPISPLSFSGTPLFFNALNYPDEFTKVNFKI</sequence>
<protein>
    <submittedName>
        <fullName evidence="1">Uncharacterized protein</fullName>
    </submittedName>
</protein>
<dbReference type="AlphaFoldDB" id="A0A0F9HH34"/>
<accession>A0A0F9HH34</accession>
<comment type="caution">
    <text evidence="1">The sequence shown here is derived from an EMBL/GenBank/DDBJ whole genome shotgun (WGS) entry which is preliminary data.</text>
</comment>
<feature type="non-terminal residue" evidence="1">
    <location>
        <position position="1"/>
    </location>
</feature>
<reference evidence="1" key="1">
    <citation type="journal article" date="2015" name="Nature">
        <title>Complex archaea that bridge the gap between prokaryotes and eukaryotes.</title>
        <authorList>
            <person name="Spang A."/>
            <person name="Saw J.H."/>
            <person name="Jorgensen S.L."/>
            <person name="Zaremba-Niedzwiedzka K."/>
            <person name="Martijn J."/>
            <person name="Lind A.E."/>
            <person name="van Eijk R."/>
            <person name="Schleper C."/>
            <person name="Guy L."/>
            <person name="Ettema T.J."/>
        </authorList>
    </citation>
    <scope>NUCLEOTIDE SEQUENCE</scope>
</reference>
<gene>
    <name evidence="1" type="ORF">LCGC14_1784070</name>
</gene>
<dbReference type="Gene3D" id="3.40.50.300">
    <property type="entry name" value="P-loop containing nucleotide triphosphate hydrolases"/>
    <property type="match status" value="1"/>
</dbReference>